<name>A0A0P6Y7M4_9CHLR</name>
<dbReference type="SUPFAM" id="SSF52172">
    <property type="entry name" value="CheY-like"/>
    <property type="match status" value="1"/>
</dbReference>
<evidence type="ECO:0000256" key="4">
    <source>
        <dbReference type="ARBA" id="ARBA00023125"/>
    </source>
</evidence>
<dbReference type="GO" id="GO:0000156">
    <property type="term" value="F:phosphorelay response regulator activity"/>
    <property type="evidence" value="ECO:0007669"/>
    <property type="project" value="TreeGrafter"/>
</dbReference>
<proteinExistence type="predicted"/>
<evidence type="ECO:0000259" key="8">
    <source>
        <dbReference type="PROSITE" id="PS50110"/>
    </source>
</evidence>
<feature type="modified residue" description="4-aspartylphosphate" evidence="6">
    <location>
        <position position="53"/>
    </location>
</feature>
<dbReference type="FunFam" id="3.40.50.2300:FF:000001">
    <property type="entry name" value="DNA-binding response regulator PhoB"/>
    <property type="match status" value="1"/>
</dbReference>
<dbReference type="OrthoDB" id="9790454at2"/>
<dbReference type="InterPro" id="IPR001789">
    <property type="entry name" value="Sig_transdc_resp-reg_receiver"/>
</dbReference>
<gene>
    <name evidence="10" type="ORF">ADN01_07270</name>
</gene>
<dbReference type="STRING" id="229921.ADN01_07270"/>
<dbReference type="GO" id="GO:0032993">
    <property type="term" value="C:protein-DNA complex"/>
    <property type="evidence" value="ECO:0007669"/>
    <property type="project" value="TreeGrafter"/>
</dbReference>
<dbReference type="Pfam" id="PF00072">
    <property type="entry name" value="Response_reg"/>
    <property type="match status" value="1"/>
</dbReference>
<dbReference type="CDD" id="cd00383">
    <property type="entry name" value="trans_reg_C"/>
    <property type="match status" value="1"/>
</dbReference>
<sequence length="237" mass="27075">MPEKILVVEDERTLQETLAYNLRRQGYEVELASDGPSALTQARSTQPDLILLDIMLPGLDGFEVCRILRQEMTTPVLMLTARDDEIDRVVGLEVGADDYLTKPFSMRELLARVKALLRRVRILREEFSSSTAPAEAPAKVLVFSNLEIDQTRREIRLNGQPLAVKPKEFELLLYLAEHRGQVLTRDRVLESVWGWEFTGDSRTVDVHIRWLREKIETDPATPSRIVTVRGAGYRFEG</sequence>
<feature type="domain" description="OmpR/PhoB-type" evidence="9">
    <location>
        <begin position="138"/>
        <end position="237"/>
    </location>
</feature>
<dbReference type="SMART" id="SM00448">
    <property type="entry name" value="REC"/>
    <property type="match status" value="1"/>
</dbReference>
<keyword evidence="5" id="KW-0804">Transcription</keyword>
<evidence type="ECO:0000313" key="10">
    <source>
        <dbReference type="EMBL" id="KPL84870.1"/>
    </source>
</evidence>
<dbReference type="GO" id="GO:0006355">
    <property type="term" value="P:regulation of DNA-templated transcription"/>
    <property type="evidence" value="ECO:0007669"/>
    <property type="project" value="InterPro"/>
</dbReference>
<dbReference type="InterPro" id="IPR036388">
    <property type="entry name" value="WH-like_DNA-bd_sf"/>
</dbReference>
<dbReference type="PANTHER" id="PTHR48111">
    <property type="entry name" value="REGULATOR OF RPOS"/>
    <property type="match status" value="1"/>
</dbReference>
<dbReference type="Pfam" id="PF00486">
    <property type="entry name" value="Trans_reg_C"/>
    <property type="match status" value="1"/>
</dbReference>
<dbReference type="PROSITE" id="PS50110">
    <property type="entry name" value="RESPONSE_REGULATORY"/>
    <property type="match status" value="1"/>
</dbReference>
<dbReference type="Gene3D" id="6.10.250.690">
    <property type="match status" value="1"/>
</dbReference>
<comment type="caution">
    <text evidence="10">The sequence shown here is derived from an EMBL/GenBank/DDBJ whole genome shotgun (WGS) entry which is preliminary data.</text>
</comment>
<evidence type="ECO:0000259" key="9">
    <source>
        <dbReference type="PROSITE" id="PS51755"/>
    </source>
</evidence>
<dbReference type="InterPro" id="IPR039420">
    <property type="entry name" value="WalR-like"/>
</dbReference>
<keyword evidence="11" id="KW-1185">Reference proteome</keyword>
<dbReference type="PANTHER" id="PTHR48111:SF40">
    <property type="entry name" value="PHOSPHATE REGULON TRANSCRIPTIONAL REGULATORY PROTEIN PHOB"/>
    <property type="match status" value="1"/>
</dbReference>
<reference evidence="10 11" key="1">
    <citation type="submission" date="2015-07" db="EMBL/GenBank/DDBJ databases">
        <title>Genome sequence of Levilinea saccharolytica DSM 16555.</title>
        <authorList>
            <person name="Hemp J."/>
            <person name="Ward L.M."/>
            <person name="Pace L.A."/>
            <person name="Fischer W.W."/>
        </authorList>
    </citation>
    <scope>NUCLEOTIDE SEQUENCE [LARGE SCALE GENOMIC DNA]</scope>
    <source>
        <strain evidence="10 11">KIBI-1</strain>
    </source>
</reference>
<dbReference type="PATRIC" id="fig|229921.5.peg.1692"/>
<keyword evidence="2" id="KW-0902">Two-component regulatory system</keyword>
<protein>
    <submittedName>
        <fullName evidence="10">XRE family transcriptional regulator</fullName>
    </submittedName>
</protein>
<dbReference type="EMBL" id="LGCM01000028">
    <property type="protein sequence ID" value="KPL84870.1"/>
    <property type="molecule type" value="Genomic_DNA"/>
</dbReference>
<dbReference type="AlphaFoldDB" id="A0A0P6Y7M4"/>
<dbReference type="Gene3D" id="3.40.50.2300">
    <property type="match status" value="1"/>
</dbReference>
<dbReference type="InterPro" id="IPR001867">
    <property type="entry name" value="OmpR/PhoB-type_DNA-bd"/>
</dbReference>
<evidence type="ECO:0000256" key="2">
    <source>
        <dbReference type="ARBA" id="ARBA00023012"/>
    </source>
</evidence>
<dbReference type="Gene3D" id="1.10.10.10">
    <property type="entry name" value="Winged helix-like DNA-binding domain superfamily/Winged helix DNA-binding domain"/>
    <property type="match status" value="1"/>
</dbReference>
<evidence type="ECO:0000256" key="5">
    <source>
        <dbReference type="ARBA" id="ARBA00023163"/>
    </source>
</evidence>
<dbReference type="RefSeq" id="WP_062418751.1">
    <property type="nucleotide sequence ID" value="NZ_DF967974.1"/>
</dbReference>
<dbReference type="SUPFAM" id="SSF46894">
    <property type="entry name" value="C-terminal effector domain of the bipartite response regulators"/>
    <property type="match status" value="1"/>
</dbReference>
<feature type="DNA-binding region" description="OmpR/PhoB-type" evidence="7">
    <location>
        <begin position="138"/>
        <end position="237"/>
    </location>
</feature>
<dbReference type="SMART" id="SM00862">
    <property type="entry name" value="Trans_reg_C"/>
    <property type="match status" value="1"/>
</dbReference>
<dbReference type="InterPro" id="IPR016032">
    <property type="entry name" value="Sig_transdc_resp-reg_C-effctor"/>
</dbReference>
<keyword evidence="4 7" id="KW-0238">DNA-binding</keyword>
<evidence type="ECO:0000313" key="11">
    <source>
        <dbReference type="Proteomes" id="UP000050501"/>
    </source>
</evidence>
<organism evidence="10 11">
    <name type="scientific">Levilinea saccharolytica</name>
    <dbReference type="NCBI Taxonomy" id="229921"/>
    <lineage>
        <taxon>Bacteria</taxon>
        <taxon>Bacillati</taxon>
        <taxon>Chloroflexota</taxon>
        <taxon>Anaerolineae</taxon>
        <taxon>Anaerolineales</taxon>
        <taxon>Anaerolineaceae</taxon>
        <taxon>Levilinea</taxon>
    </lineage>
</organism>
<keyword evidence="1 6" id="KW-0597">Phosphoprotein</keyword>
<accession>A0A0P6Y7M4</accession>
<dbReference type="GO" id="GO:0005829">
    <property type="term" value="C:cytosol"/>
    <property type="evidence" value="ECO:0007669"/>
    <property type="project" value="TreeGrafter"/>
</dbReference>
<keyword evidence="3" id="KW-0805">Transcription regulation</keyword>
<evidence type="ECO:0000256" key="7">
    <source>
        <dbReference type="PROSITE-ProRule" id="PRU01091"/>
    </source>
</evidence>
<dbReference type="GO" id="GO:0000976">
    <property type="term" value="F:transcription cis-regulatory region binding"/>
    <property type="evidence" value="ECO:0007669"/>
    <property type="project" value="TreeGrafter"/>
</dbReference>
<evidence type="ECO:0000256" key="3">
    <source>
        <dbReference type="ARBA" id="ARBA00023015"/>
    </source>
</evidence>
<dbReference type="FunFam" id="1.10.10.10:FF:000018">
    <property type="entry name" value="DNA-binding response regulator ResD"/>
    <property type="match status" value="1"/>
</dbReference>
<dbReference type="PROSITE" id="PS51755">
    <property type="entry name" value="OMPR_PHOB"/>
    <property type="match status" value="1"/>
</dbReference>
<dbReference type="InterPro" id="IPR011006">
    <property type="entry name" value="CheY-like_superfamily"/>
</dbReference>
<feature type="domain" description="Response regulatory" evidence="8">
    <location>
        <begin position="4"/>
        <end position="117"/>
    </location>
</feature>
<dbReference type="Proteomes" id="UP000050501">
    <property type="component" value="Unassembled WGS sequence"/>
</dbReference>
<evidence type="ECO:0000256" key="6">
    <source>
        <dbReference type="PROSITE-ProRule" id="PRU00169"/>
    </source>
</evidence>
<evidence type="ECO:0000256" key="1">
    <source>
        <dbReference type="ARBA" id="ARBA00022553"/>
    </source>
</evidence>